<feature type="chain" id="PRO_5004583252" description="Carboxypeptidase" evidence="2">
    <location>
        <begin position="26"/>
        <end position="468"/>
    </location>
</feature>
<comment type="similarity">
    <text evidence="1 2">Belongs to the peptidase S10 family.</text>
</comment>
<dbReference type="EMBL" id="JH767145">
    <property type="protein sequence ID" value="EQC37134.1"/>
    <property type="molecule type" value="Genomic_DNA"/>
</dbReference>
<dbReference type="InterPro" id="IPR029058">
    <property type="entry name" value="AB_hydrolase_fold"/>
</dbReference>
<protein>
    <recommendedName>
        <fullName evidence="2">Carboxypeptidase</fullName>
        <ecNumber evidence="2">3.4.16.-</ecNumber>
    </recommendedName>
</protein>
<dbReference type="Gene3D" id="3.40.50.1820">
    <property type="entry name" value="alpha/beta hydrolase"/>
    <property type="match status" value="1"/>
</dbReference>
<dbReference type="InterPro" id="IPR018202">
    <property type="entry name" value="Ser_caboxypep_ser_AS"/>
</dbReference>
<dbReference type="EC" id="3.4.16.-" evidence="2"/>
<dbReference type="VEuPathDB" id="FungiDB:SDRG_05361"/>
<keyword evidence="2" id="KW-0121">Carboxypeptidase</keyword>
<evidence type="ECO:0000313" key="5">
    <source>
        <dbReference type="Proteomes" id="UP000030762"/>
    </source>
</evidence>
<evidence type="ECO:0000256" key="1">
    <source>
        <dbReference type="ARBA" id="ARBA00009431"/>
    </source>
</evidence>
<keyword evidence="3" id="KW-0812">Transmembrane</keyword>
<keyword evidence="3" id="KW-1133">Transmembrane helix</keyword>
<keyword evidence="3" id="KW-0472">Membrane</keyword>
<name>T0QGN6_SAPDV</name>
<keyword evidence="2" id="KW-0732">Signal</keyword>
<dbReference type="STRING" id="1156394.T0QGN6"/>
<evidence type="ECO:0000256" key="2">
    <source>
        <dbReference type="RuleBase" id="RU361156"/>
    </source>
</evidence>
<evidence type="ECO:0000256" key="3">
    <source>
        <dbReference type="SAM" id="Phobius"/>
    </source>
</evidence>
<dbReference type="PANTHER" id="PTHR11802">
    <property type="entry name" value="SERINE PROTEASE FAMILY S10 SERINE CARBOXYPEPTIDASE"/>
    <property type="match status" value="1"/>
</dbReference>
<dbReference type="Pfam" id="PF00450">
    <property type="entry name" value="Peptidase_S10"/>
    <property type="match status" value="1"/>
</dbReference>
<feature type="signal peptide" evidence="2">
    <location>
        <begin position="1"/>
        <end position="25"/>
    </location>
</feature>
<dbReference type="Proteomes" id="UP000030762">
    <property type="component" value="Unassembled WGS sequence"/>
</dbReference>
<sequence>MNVLGRLALTAAVALALDAGDGAKGVEFNPHKIPFLPNYNDPRPIDFDQYAGHLPLPSNGQKMFYWLVDQPLLNASEYDDTRTAARAYEFLVEFFTKYSAYYGRDFYIMGESYAGRYIPFLLHQLVTTPIPLVHLKGFAIGNPATDDKIDGNAYMDYYYTHAMISRENYLSMVANCAGEQLKKCMRSVATCSPQCEAALRVGIMSANKQQFNPYNIYGDVCLLPNSQGDALHYRPVELPRGDIGPCQDKFTQSYLQLHSVQEILHVTGSHVAWADCNHNVTRLYTRSISALPLYPTILSAGLKALIYSGDADSVVNFMGTERWIADEGLNLSVVAPWAAWIGPDKQLAGYTQQYENLTFTTVKGAGHMVAAVRPLHALYLFECFVFGKEACDGFLYPTDRQEYLSGEHNGMPLIRLSTMTRASAIFATKDGSIGIAHVAAMASLGLVVTAIVLRMYILRHRRYRYQKL</sequence>
<keyword evidence="5" id="KW-1185">Reference proteome</keyword>
<dbReference type="GO" id="GO:0006508">
    <property type="term" value="P:proteolysis"/>
    <property type="evidence" value="ECO:0007669"/>
    <property type="project" value="UniProtKB-KW"/>
</dbReference>
<dbReference type="AlphaFoldDB" id="T0QGN6"/>
<reference evidence="4 5" key="1">
    <citation type="submission" date="2012-04" db="EMBL/GenBank/DDBJ databases">
        <title>The Genome Sequence of Saprolegnia declina VS20.</title>
        <authorList>
            <consortium name="The Broad Institute Genome Sequencing Platform"/>
            <person name="Russ C."/>
            <person name="Nusbaum C."/>
            <person name="Tyler B."/>
            <person name="van West P."/>
            <person name="Dieguez-Uribeondo J."/>
            <person name="de Bruijn I."/>
            <person name="Tripathy S."/>
            <person name="Jiang R."/>
            <person name="Young S.K."/>
            <person name="Zeng Q."/>
            <person name="Gargeya S."/>
            <person name="Fitzgerald M."/>
            <person name="Haas B."/>
            <person name="Abouelleil A."/>
            <person name="Alvarado L."/>
            <person name="Arachchi H.M."/>
            <person name="Berlin A."/>
            <person name="Chapman S.B."/>
            <person name="Goldberg J."/>
            <person name="Griggs A."/>
            <person name="Gujja S."/>
            <person name="Hansen M."/>
            <person name="Howarth C."/>
            <person name="Imamovic A."/>
            <person name="Larimer J."/>
            <person name="McCowen C."/>
            <person name="Montmayeur A."/>
            <person name="Murphy C."/>
            <person name="Neiman D."/>
            <person name="Pearson M."/>
            <person name="Priest M."/>
            <person name="Roberts A."/>
            <person name="Saif S."/>
            <person name="Shea T."/>
            <person name="Sisk P."/>
            <person name="Sykes S."/>
            <person name="Wortman J."/>
            <person name="Nusbaum C."/>
            <person name="Birren B."/>
        </authorList>
    </citation>
    <scope>NUCLEOTIDE SEQUENCE [LARGE SCALE GENOMIC DNA]</scope>
    <source>
        <strain evidence="4 5">VS20</strain>
    </source>
</reference>
<dbReference type="InterPro" id="IPR001563">
    <property type="entry name" value="Peptidase_S10"/>
</dbReference>
<dbReference type="PROSITE" id="PS00131">
    <property type="entry name" value="CARBOXYPEPT_SER_SER"/>
    <property type="match status" value="1"/>
</dbReference>
<dbReference type="PRINTS" id="PR00724">
    <property type="entry name" value="CRBOXYPTASEC"/>
</dbReference>
<dbReference type="OrthoDB" id="443318at2759"/>
<dbReference type="GeneID" id="19946088"/>
<dbReference type="PANTHER" id="PTHR11802:SF201">
    <property type="entry name" value="CARBOXYPEPTIDASE"/>
    <property type="match status" value="1"/>
</dbReference>
<feature type="transmembrane region" description="Helical" evidence="3">
    <location>
        <begin position="435"/>
        <end position="457"/>
    </location>
</feature>
<accession>T0QGN6</accession>
<dbReference type="InParanoid" id="T0QGN6"/>
<dbReference type="eggNOG" id="KOG1282">
    <property type="taxonomic scope" value="Eukaryota"/>
</dbReference>
<evidence type="ECO:0000313" key="4">
    <source>
        <dbReference type="EMBL" id="EQC37134.1"/>
    </source>
</evidence>
<keyword evidence="2" id="KW-0378">Hydrolase</keyword>
<dbReference type="SUPFAM" id="SSF53474">
    <property type="entry name" value="alpha/beta-Hydrolases"/>
    <property type="match status" value="1"/>
</dbReference>
<gene>
    <name evidence="4" type="ORF">SDRG_05361</name>
</gene>
<keyword evidence="2" id="KW-0645">Protease</keyword>
<dbReference type="OMA" id="WRYRGND"/>
<dbReference type="GO" id="GO:0004185">
    <property type="term" value="F:serine-type carboxypeptidase activity"/>
    <property type="evidence" value="ECO:0007669"/>
    <property type="project" value="UniProtKB-UniRule"/>
</dbReference>
<dbReference type="RefSeq" id="XP_008609296.1">
    <property type="nucleotide sequence ID" value="XM_008611074.1"/>
</dbReference>
<organism evidence="4 5">
    <name type="scientific">Saprolegnia diclina (strain VS20)</name>
    <dbReference type="NCBI Taxonomy" id="1156394"/>
    <lineage>
        <taxon>Eukaryota</taxon>
        <taxon>Sar</taxon>
        <taxon>Stramenopiles</taxon>
        <taxon>Oomycota</taxon>
        <taxon>Saprolegniomycetes</taxon>
        <taxon>Saprolegniales</taxon>
        <taxon>Saprolegniaceae</taxon>
        <taxon>Saprolegnia</taxon>
    </lineage>
</organism>
<proteinExistence type="inferred from homology"/>